<dbReference type="EMBL" id="BAABME010006977">
    <property type="protein sequence ID" value="GAA0169796.1"/>
    <property type="molecule type" value="Genomic_DNA"/>
</dbReference>
<dbReference type="AlphaFoldDB" id="A0AAV3R2G0"/>
<accession>A0AAV3R2G0</accession>
<protein>
    <submittedName>
        <fullName evidence="2">Uncharacterized protein</fullName>
    </submittedName>
</protein>
<name>A0AAV3R2G0_LITER</name>
<organism evidence="2 3">
    <name type="scientific">Lithospermum erythrorhizon</name>
    <name type="common">Purple gromwell</name>
    <name type="synonym">Lithospermum officinale var. erythrorhizon</name>
    <dbReference type="NCBI Taxonomy" id="34254"/>
    <lineage>
        <taxon>Eukaryota</taxon>
        <taxon>Viridiplantae</taxon>
        <taxon>Streptophyta</taxon>
        <taxon>Embryophyta</taxon>
        <taxon>Tracheophyta</taxon>
        <taxon>Spermatophyta</taxon>
        <taxon>Magnoliopsida</taxon>
        <taxon>eudicotyledons</taxon>
        <taxon>Gunneridae</taxon>
        <taxon>Pentapetalae</taxon>
        <taxon>asterids</taxon>
        <taxon>lamiids</taxon>
        <taxon>Boraginales</taxon>
        <taxon>Boraginaceae</taxon>
        <taxon>Boraginoideae</taxon>
        <taxon>Lithospermeae</taxon>
        <taxon>Lithospermum</taxon>
    </lineage>
</organism>
<evidence type="ECO:0000313" key="3">
    <source>
        <dbReference type="Proteomes" id="UP001454036"/>
    </source>
</evidence>
<comment type="caution">
    <text evidence="2">The sequence shown here is derived from an EMBL/GenBank/DDBJ whole genome shotgun (WGS) entry which is preliminary data.</text>
</comment>
<gene>
    <name evidence="2" type="ORF">LIER_24199</name>
</gene>
<proteinExistence type="predicted"/>
<feature type="region of interest" description="Disordered" evidence="1">
    <location>
        <begin position="155"/>
        <end position="183"/>
    </location>
</feature>
<sequence>MIKLTFPCILDHLTIFFENIFIFFNKMLYGRQKICREGNRKLVAEIKKRSNMDMATQEVQSKGSLFERIKSLENQLTKLSMEIEYCKTSGAQSSDASSSTGFKLTDRICPYPTFNNPLATYNLIKRNHLQVDINKLKFQKESQKPQNAIMKRSTAVRLHPKKNGDHKTSSNKRRKSKVASSWPNLRLLGC</sequence>
<evidence type="ECO:0000256" key="1">
    <source>
        <dbReference type="SAM" id="MobiDB-lite"/>
    </source>
</evidence>
<evidence type="ECO:0000313" key="2">
    <source>
        <dbReference type="EMBL" id="GAA0169796.1"/>
    </source>
</evidence>
<keyword evidence="3" id="KW-1185">Reference proteome</keyword>
<reference evidence="2 3" key="1">
    <citation type="submission" date="2024-01" db="EMBL/GenBank/DDBJ databases">
        <title>The complete chloroplast genome sequence of Lithospermum erythrorhizon: insights into the phylogenetic relationship among Boraginaceae species and the maternal lineages of purple gromwells.</title>
        <authorList>
            <person name="Okada T."/>
            <person name="Watanabe K."/>
        </authorList>
    </citation>
    <scope>NUCLEOTIDE SEQUENCE [LARGE SCALE GENOMIC DNA]</scope>
</reference>
<dbReference type="PANTHER" id="PTHR34190">
    <property type="entry name" value="EXPRESSED PROTEIN"/>
    <property type="match status" value="1"/>
</dbReference>
<dbReference type="PANTHER" id="PTHR34190:SF4">
    <property type="entry name" value="EXPRESSED PROTEIN"/>
    <property type="match status" value="1"/>
</dbReference>
<dbReference type="Proteomes" id="UP001454036">
    <property type="component" value="Unassembled WGS sequence"/>
</dbReference>